<organism evidence="1">
    <name type="scientific">marine sediment metagenome</name>
    <dbReference type="NCBI Taxonomy" id="412755"/>
    <lineage>
        <taxon>unclassified sequences</taxon>
        <taxon>metagenomes</taxon>
        <taxon>ecological metagenomes</taxon>
    </lineage>
</organism>
<proteinExistence type="predicted"/>
<accession>A0A0F9XF87</accession>
<protein>
    <submittedName>
        <fullName evidence="1">Uncharacterized protein</fullName>
    </submittedName>
</protein>
<dbReference type="AlphaFoldDB" id="A0A0F9XF87"/>
<sequence>MNNKTITNHETGRKFTVRLVNKGDHYGRNMKLIHDKTDPLVEFYDRNHLHEKSPNGEDLGQFVSRYYLSTLTGKVRFGKNIFDGETGLNLDAGIDAWKIDARGIEEARQGLVEMGAIPDTIQDGSPIDADDGPS</sequence>
<gene>
    <name evidence="1" type="ORF">LCGC14_0228520</name>
</gene>
<dbReference type="EMBL" id="LAZR01000110">
    <property type="protein sequence ID" value="KKN90483.1"/>
    <property type="molecule type" value="Genomic_DNA"/>
</dbReference>
<evidence type="ECO:0000313" key="1">
    <source>
        <dbReference type="EMBL" id="KKN90483.1"/>
    </source>
</evidence>
<name>A0A0F9XF87_9ZZZZ</name>
<comment type="caution">
    <text evidence="1">The sequence shown here is derived from an EMBL/GenBank/DDBJ whole genome shotgun (WGS) entry which is preliminary data.</text>
</comment>
<reference evidence="1" key="1">
    <citation type="journal article" date="2015" name="Nature">
        <title>Complex archaea that bridge the gap between prokaryotes and eukaryotes.</title>
        <authorList>
            <person name="Spang A."/>
            <person name="Saw J.H."/>
            <person name="Jorgensen S.L."/>
            <person name="Zaremba-Niedzwiedzka K."/>
            <person name="Martijn J."/>
            <person name="Lind A.E."/>
            <person name="van Eijk R."/>
            <person name="Schleper C."/>
            <person name="Guy L."/>
            <person name="Ettema T.J."/>
        </authorList>
    </citation>
    <scope>NUCLEOTIDE SEQUENCE</scope>
</reference>